<dbReference type="CDD" id="cd05688">
    <property type="entry name" value="S1_RPS1_repeat_ec3"/>
    <property type="match status" value="1"/>
</dbReference>
<feature type="domain" description="S1 motif" evidence="5">
    <location>
        <begin position="428"/>
        <end position="495"/>
    </location>
</feature>
<dbReference type="PANTHER" id="PTHR10724">
    <property type="entry name" value="30S RIBOSOMAL PROTEIN S1"/>
    <property type="match status" value="1"/>
</dbReference>
<dbReference type="HOGENOM" id="CLU_015805_2_2_7"/>
<evidence type="ECO:0000256" key="4">
    <source>
        <dbReference type="SAM" id="MobiDB-lite"/>
    </source>
</evidence>
<dbReference type="PANTHER" id="PTHR10724:SF7">
    <property type="entry name" value="SMALL RIBOSOMAL SUBUNIT PROTEIN BS1C"/>
    <property type="match status" value="1"/>
</dbReference>
<dbReference type="GO" id="GO:0003729">
    <property type="term" value="F:mRNA binding"/>
    <property type="evidence" value="ECO:0007669"/>
    <property type="project" value="UniProtKB-ARBA"/>
</dbReference>
<dbReference type="GO" id="GO:0003735">
    <property type="term" value="F:structural constituent of ribosome"/>
    <property type="evidence" value="ECO:0007669"/>
    <property type="project" value="TreeGrafter"/>
</dbReference>
<dbReference type="GO" id="GO:0006412">
    <property type="term" value="P:translation"/>
    <property type="evidence" value="ECO:0007669"/>
    <property type="project" value="TreeGrafter"/>
</dbReference>
<feature type="domain" description="S1 motif" evidence="5">
    <location>
        <begin position="239"/>
        <end position="303"/>
    </location>
</feature>
<dbReference type="KEGG" id="acp:A2cp1_3814"/>
<dbReference type="Gene3D" id="2.40.50.140">
    <property type="entry name" value="Nucleic acid-binding proteins"/>
    <property type="match status" value="4"/>
</dbReference>
<evidence type="ECO:0000313" key="6">
    <source>
        <dbReference type="EMBL" id="ACL67138.1"/>
    </source>
</evidence>
<accession>B8J7F8</accession>
<feature type="region of interest" description="Disordered" evidence="4">
    <location>
        <begin position="1"/>
        <end position="132"/>
    </location>
</feature>
<feature type="region of interest" description="Disordered" evidence="4">
    <location>
        <begin position="397"/>
        <end position="427"/>
    </location>
</feature>
<reference evidence="6" key="1">
    <citation type="submission" date="2009-01" db="EMBL/GenBank/DDBJ databases">
        <title>Complete sequence of Anaeromyxobacter dehalogenans 2CP-1.</title>
        <authorList>
            <consortium name="US DOE Joint Genome Institute"/>
            <person name="Lucas S."/>
            <person name="Copeland A."/>
            <person name="Lapidus A."/>
            <person name="Glavina del Rio T."/>
            <person name="Dalin E."/>
            <person name="Tice H."/>
            <person name="Bruce D."/>
            <person name="Goodwin L."/>
            <person name="Pitluck S."/>
            <person name="Saunders E."/>
            <person name="Brettin T."/>
            <person name="Detter J.C."/>
            <person name="Han C."/>
            <person name="Larimer F."/>
            <person name="Land M."/>
            <person name="Hauser L."/>
            <person name="Kyrpides N."/>
            <person name="Ovchinnikova G."/>
            <person name="Beliaev A.S."/>
            <person name="Richardson P."/>
        </authorList>
    </citation>
    <scope>NUCLEOTIDE SEQUENCE</scope>
    <source>
        <strain evidence="6">2CP-1</strain>
    </source>
</reference>
<evidence type="ECO:0000256" key="2">
    <source>
        <dbReference type="ARBA" id="ARBA00022980"/>
    </source>
</evidence>
<evidence type="ECO:0000313" key="7">
    <source>
        <dbReference type="Proteomes" id="UP000007089"/>
    </source>
</evidence>
<evidence type="ECO:0000259" key="5">
    <source>
        <dbReference type="PROSITE" id="PS50126"/>
    </source>
</evidence>
<dbReference type="RefSeq" id="WP_015934887.1">
    <property type="nucleotide sequence ID" value="NC_011891.1"/>
</dbReference>
<dbReference type="InterPro" id="IPR003029">
    <property type="entry name" value="S1_domain"/>
</dbReference>
<dbReference type="InterPro" id="IPR050437">
    <property type="entry name" value="Ribos_protein_bS1-like"/>
</dbReference>
<evidence type="ECO:0000256" key="3">
    <source>
        <dbReference type="ARBA" id="ARBA00023274"/>
    </source>
</evidence>
<feature type="compositionally biased region" description="Pro residues" evidence="4">
    <location>
        <begin position="115"/>
        <end position="126"/>
    </location>
</feature>
<dbReference type="CDD" id="cd04465">
    <property type="entry name" value="S1_RPS1_repeat_ec2_hs2"/>
    <property type="match status" value="1"/>
</dbReference>
<dbReference type="Proteomes" id="UP000007089">
    <property type="component" value="Chromosome"/>
</dbReference>
<dbReference type="SMART" id="SM00316">
    <property type="entry name" value="S1"/>
    <property type="match status" value="4"/>
</dbReference>
<feature type="compositionally biased region" description="Basic and acidic residues" evidence="4">
    <location>
        <begin position="88"/>
        <end position="105"/>
    </location>
</feature>
<comment type="similarity">
    <text evidence="1">Belongs to the bacterial ribosomal protein bS1 family.</text>
</comment>
<feature type="domain" description="S1 motif" evidence="5">
    <location>
        <begin position="324"/>
        <end position="395"/>
    </location>
</feature>
<keyword evidence="3" id="KW-0687">Ribonucleoprotein</keyword>
<sequence>MSDQKKPESPGPVVIRKGHVKPPPPGAKIEAPEEERLAPATSQPAPAAQDRRPLWQRVAEDRNPRPGGAGPQQRGGPRGPRPGGGGPRGERRPRGERPERREHGEPAPAASLDSPRPPAGEPPPAPEVEVPDEGSFADMLAGSEAGPRRRFQVGEKVAGKIIQIGGDVAFLELGSGVAEAMIETVELKDEAGNVAARVGDIIDAVVVKATDRGAVVSKGHGRATRDNARDAVIEAAHTGLPVEGVVKAVNKGGLEVEVHGVRAFCPISQIDVRFVGDASSFVGQKLLFKVTRADARDAVLSRRALLEEERAHKAAETRARLAPGAVFDGVVTSVQDYGAFVDIGGVEGLVHVSELAWDRVSKPQDLLSAGDAVQVQVLRIDEDPKKGERIGLSVKALAPRPEPAAPAPGAEGAERPARPTPPPPPRVGDVVQATVDKVESFGVFVRFAGGRGLVPASETGTPRGSDLRRSFKVGDTLQALVSAIDEQGRIRLSKTEAEHAAERAEAREYMAKAPRGQGKGFGTLGDLLRQKLEKK</sequence>
<dbReference type="InterPro" id="IPR012340">
    <property type="entry name" value="NA-bd_OB-fold"/>
</dbReference>
<dbReference type="EMBL" id="CP001359">
    <property type="protein sequence ID" value="ACL67138.1"/>
    <property type="molecule type" value="Genomic_DNA"/>
</dbReference>
<feature type="compositionally biased region" description="Low complexity" evidence="4">
    <location>
        <begin position="38"/>
        <end position="48"/>
    </location>
</feature>
<dbReference type="GO" id="GO:0005737">
    <property type="term" value="C:cytoplasm"/>
    <property type="evidence" value="ECO:0007669"/>
    <property type="project" value="UniProtKB-ARBA"/>
</dbReference>
<gene>
    <name evidence="6" type="ordered locus">A2cp1_3814</name>
</gene>
<dbReference type="PRINTS" id="PR00681">
    <property type="entry name" value="RIBOSOMALS1"/>
</dbReference>
<organism evidence="6 7">
    <name type="scientific">Anaeromyxobacter dehalogenans (strain ATCC BAA-258 / DSM 21875 / 2CP-1)</name>
    <dbReference type="NCBI Taxonomy" id="455488"/>
    <lineage>
        <taxon>Bacteria</taxon>
        <taxon>Pseudomonadati</taxon>
        <taxon>Myxococcota</taxon>
        <taxon>Myxococcia</taxon>
        <taxon>Myxococcales</taxon>
        <taxon>Cystobacterineae</taxon>
        <taxon>Anaeromyxobacteraceae</taxon>
        <taxon>Anaeromyxobacter</taxon>
    </lineage>
</organism>
<evidence type="ECO:0000256" key="1">
    <source>
        <dbReference type="ARBA" id="ARBA00006767"/>
    </source>
</evidence>
<name>B8J7F8_ANAD2</name>
<dbReference type="AlphaFoldDB" id="B8J7F8"/>
<protein>
    <submittedName>
        <fullName evidence="6">RNA binding S1 domain protein</fullName>
    </submittedName>
</protein>
<dbReference type="InterPro" id="IPR035104">
    <property type="entry name" value="Ribosomal_protein_S1-like"/>
</dbReference>
<proteinExistence type="inferred from homology"/>
<dbReference type="SUPFAM" id="SSF50249">
    <property type="entry name" value="Nucleic acid-binding proteins"/>
    <property type="match status" value="4"/>
</dbReference>
<dbReference type="Pfam" id="PF00575">
    <property type="entry name" value="S1"/>
    <property type="match status" value="3"/>
</dbReference>
<keyword evidence="7" id="KW-1185">Reference proteome</keyword>
<dbReference type="FunFam" id="2.40.50.140:FF:000051">
    <property type="entry name" value="RNA-binding transcriptional accessory protein"/>
    <property type="match status" value="1"/>
</dbReference>
<feature type="compositionally biased region" description="Gly residues" evidence="4">
    <location>
        <begin position="76"/>
        <end position="87"/>
    </location>
</feature>
<feature type="domain" description="S1 motif" evidence="5">
    <location>
        <begin position="154"/>
        <end position="219"/>
    </location>
</feature>
<dbReference type="PROSITE" id="PS50126">
    <property type="entry name" value="S1"/>
    <property type="match status" value="4"/>
</dbReference>
<feature type="compositionally biased region" description="Basic and acidic residues" evidence="4">
    <location>
        <begin position="49"/>
        <end position="64"/>
    </location>
</feature>
<keyword evidence="2" id="KW-0689">Ribosomal protein</keyword>